<dbReference type="InterPro" id="IPR018060">
    <property type="entry name" value="HTH_AraC"/>
</dbReference>
<comment type="caution">
    <text evidence="5">The sequence shown here is derived from an EMBL/GenBank/DDBJ whole genome shotgun (WGS) entry which is preliminary data.</text>
</comment>
<sequence>MDLKLFVPQSKLLKNYIDYFYILKKSPDSENISYFTFPYVNTIVSINQYPEFIFEENRLTVKKNTNNPILATLLCGYTKPIEVNIPDYIHEITISFKPLGVNAFLENNLNFYNDKSFTYFNPFSDFTASMTEIMNTALGEEKIKKLEQYLISKFNGFSHPFLGSILTDMQHTEGNYTIKDLADKYKISRKTLCKHFEIHIGKTPSELRKIIRFRQTMHQQMNISTKNNLSDVTYQLDFFDQSHLIKDFKSITGFTPKNFFKKITSHEDGNINWLYI</sequence>
<feature type="domain" description="HTH araC/xylS-type" evidence="4">
    <location>
        <begin position="159"/>
        <end position="262"/>
    </location>
</feature>
<evidence type="ECO:0000259" key="4">
    <source>
        <dbReference type="PROSITE" id="PS01124"/>
    </source>
</evidence>
<dbReference type="SMART" id="SM00342">
    <property type="entry name" value="HTH_ARAC"/>
    <property type="match status" value="1"/>
</dbReference>
<proteinExistence type="predicted"/>
<reference evidence="5" key="1">
    <citation type="submission" date="2021-11" db="EMBL/GenBank/DDBJ databases">
        <title>Description of novel Flavobacterium species.</title>
        <authorList>
            <person name="Saticioglu I.B."/>
            <person name="Ay H."/>
            <person name="Altun S."/>
            <person name="Duman M."/>
        </authorList>
    </citation>
    <scope>NUCLEOTIDE SEQUENCE</scope>
    <source>
        <strain evidence="5">F-65</strain>
    </source>
</reference>
<dbReference type="Gene3D" id="1.10.10.60">
    <property type="entry name" value="Homeodomain-like"/>
    <property type="match status" value="1"/>
</dbReference>
<keyword evidence="6" id="KW-1185">Reference proteome</keyword>
<dbReference type="Proteomes" id="UP001430919">
    <property type="component" value="Unassembled WGS sequence"/>
</dbReference>
<accession>A0ABS8MNQ9</accession>
<dbReference type="PANTHER" id="PTHR46796:SF13">
    <property type="entry name" value="HTH-TYPE TRANSCRIPTIONAL ACTIVATOR RHAS"/>
    <property type="match status" value="1"/>
</dbReference>
<evidence type="ECO:0000256" key="3">
    <source>
        <dbReference type="ARBA" id="ARBA00023163"/>
    </source>
</evidence>
<keyword evidence="3" id="KW-0804">Transcription</keyword>
<protein>
    <submittedName>
        <fullName evidence="5">AraC family transcriptional regulator</fullName>
    </submittedName>
</protein>
<evidence type="ECO:0000256" key="1">
    <source>
        <dbReference type="ARBA" id="ARBA00023015"/>
    </source>
</evidence>
<dbReference type="InterPro" id="IPR050204">
    <property type="entry name" value="AraC_XylS_family_regulators"/>
</dbReference>
<dbReference type="RefSeq" id="WP_229987134.1">
    <property type="nucleotide sequence ID" value="NZ_JAJJMO010000001.1"/>
</dbReference>
<dbReference type="PANTHER" id="PTHR46796">
    <property type="entry name" value="HTH-TYPE TRANSCRIPTIONAL ACTIVATOR RHAS-RELATED"/>
    <property type="match status" value="1"/>
</dbReference>
<dbReference type="EMBL" id="JAJJMO010000001">
    <property type="protein sequence ID" value="MCC9070399.1"/>
    <property type="molecule type" value="Genomic_DNA"/>
</dbReference>
<evidence type="ECO:0000313" key="5">
    <source>
        <dbReference type="EMBL" id="MCC9070399.1"/>
    </source>
</evidence>
<dbReference type="Pfam" id="PF12833">
    <property type="entry name" value="HTH_18"/>
    <property type="match status" value="1"/>
</dbReference>
<evidence type="ECO:0000256" key="2">
    <source>
        <dbReference type="ARBA" id="ARBA00023125"/>
    </source>
</evidence>
<organism evidence="5 6">
    <name type="scientific">Flavobacterium pisciphilum</name>
    <dbReference type="NCBI Taxonomy" id="2893755"/>
    <lineage>
        <taxon>Bacteria</taxon>
        <taxon>Pseudomonadati</taxon>
        <taxon>Bacteroidota</taxon>
        <taxon>Flavobacteriia</taxon>
        <taxon>Flavobacteriales</taxon>
        <taxon>Flavobacteriaceae</taxon>
        <taxon>Flavobacterium</taxon>
    </lineage>
</organism>
<keyword evidence="1" id="KW-0805">Transcription regulation</keyword>
<name>A0ABS8MNQ9_9FLAO</name>
<gene>
    <name evidence="5" type="ORF">LNQ49_02115</name>
</gene>
<evidence type="ECO:0000313" key="6">
    <source>
        <dbReference type="Proteomes" id="UP001430919"/>
    </source>
</evidence>
<dbReference type="PROSITE" id="PS01124">
    <property type="entry name" value="HTH_ARAC_FAMILY_2"/>
    <property type="match status" value="1"/>
</dbReference>
<keyword evidence="2" id="KW-0238">DNA-binding</keyword>